<keyword evidence="3" id="KW-1185">Reference proteome</keyword>
<evidence type="ECO:0000313" key="2">
    <source>
        <dbReference type="EMBL" id="MBD2751742.1"/>
    </source>
</evidence>
<evidence type="ECO:0000313" key="3">
    <source>
        <dbReference type="Proteomes" id="UP000653797"/>
    </source>
</evidence>
<name>A0A927AXZ4_9BACT</name>
<organism evidence="2 3">
    <name type="scientific">Spirosoma validum</name>
    <dbReference type="NCBI Taxonomy" id="2771355"/>
    <lineage>
        <taxon>Bacteria</taxon>
        <taxon>Pseudomonadati</taxon>
        <taxon>Bacteroidota</taxon>
        <taxon>Cytophagia</taxon>
        <taxon>Cytophagales</taxon>
        <taxon>Cytophagaceae</taxon>
        <taxon>Spirosoma</taxon>
    </lineage>
</organism>
<proteinExistence type="predicted"/>
<dbReference type="Proteomes" id="UP000653797">
    <property type="component" value="Unassembled WGS sequence"/>
</dbReference>
<evidence type="ECO:0000256" key="1">
    <source>
        <dbReference type="SAM" id="SignalP"/>
    </source>
</evidence>
<feature type="signal peptide" evidence="1">
    <location>
        <begin position="1"/>
        <end position="30"/>
    </location>
</feature>
<protein>
    <submittedName>
        <fullName evidence="2">Uncharacterized protein</fullName>
    </submittedName>
</protein>
<feature type="chain" id="PRO_5038116825" evidence="1">
    <location>
        <begin position="31"/>
        <end position="114"/>
    </location>
</feature>
<keyword evidence="1" id="KW-0732">Signal</keyword>
<dbReference type="RefSeq" id="WP_191037376.1">
    <property type="nucleotide sequence ID" value="NZ_JACXAA010000001.1"/>
</dbReference>
<accession>A0A927AXZ4</accession>
<sequence>MRILSMNKVTSYLAATLIATSLFVSMTASAMPCQGTLSTTAKSEKEPMLAAKTESSESKKAPVLVRNAVAKSALAAPTATVQKNQDKKTVGRCWQRLMTMVREVSHAHRTSNNQ</sequence>
<dbReference type="EMBL" id="JACXAA010000001">
    <property type="protein sequence ID" value="MBD2751742.1"/>
    <property type="molecule type" value="Genomic_DNA"/>
</dbReference>
<comment type="caution">
    <text evidence="2">The sequence shown here is derived from an EMBL/GenBank/DDBJ whole genome shotgun (WGS) entry which is preliminary data.</text>
</comment>
<dbReference type="AlphaFoldDB" id="A0A927AXZ4"/>
<gene>
    <name evidence="2" type="ORF">IC230_02470</name>
</gene>
<reference evidence="2" key="1">
    <citation type="submission" date="2020-09" db="EMBL/GenBank/DDBJ databases">
        <authorList>
            <person name="Kim M.K."/>
        </authorList>
    </citation>
    <scope>NUCLEOTIDE SEQUENCE</scope>
    <source>
        <strain evidence="2">BT704</strain>
    </source>
</reference>